<dbReference type="AlphaFoldDB" id="A0A835GXM7"/>
<feature type="domain" description="AMP-dependent synthetase/ligase" evidence="2">
    <location>
        <begin position="29"/>
        <end position="130"/>
    </location>
</feature>
<sequence>MSSSGNLDVPVVPREHATIQAKPVADHALQEVGLLTVPLFHTYGFFMCVRAIALGETSVYMQTFDFEGMLKALEAHCVTYMTASPPIMVALTKLAVVEKYDLSSLLMVQCGGAPLGKEAAVKFVARFPHVQLLPSPLQNCTGRGSMGRHWN</sequence>
<reference evidence="3 4" key="1">
    <citation type="submission" date="2020-10" db="EMBL/GenBank/DDBJ databases">
        <title>The Coptis chinensis genome and diversification of protoberbering-type alkaloids.</title>
        <authorList>
            <person name="Wang B."/>
            <person name="Shu S."/>
            <person name="Song C."/>
            <person name="Liu Y."/>
        </authorList>
    </citation>
    <scope>NUCLEOTIDE SEQUENCE [LARGE SCALE GENOMIC DNA]</scope>
    <source>
        <strain evidence="3">HL-2020</strain>
        <tissue evidence="3">Leaf</tissue>
    </source>
</reference>
<evidence type="ECO:0000313" key="4">
    <source>
        <dbReference type="Proteomes" id="UP000631114"/>
    </source>
</evidence>
<organism evidence="3 4">
    <name type="scientific">Coptis chinensis</name>
    <dbReference type="NCBI Taxonomy" id="261450"/>
    <lineage>
        <taxon>Eukaryota</taxon>
        <taxon>Viridiplantae</taxon>
        <taxon>Streptophyta</taxon>
        <taxon>Embryophyta</taxon>
        <taxon>Tracheophyta</taxon>
        <taxon>Spermatophyta</taxon>
        <taxon>Magnoliopsida</taxon>
        <taxon>Ranunculales</taxon>
        <taxon>Ranunculaceae</taxon>
        <taxon>Coptidoideae</taxon>
        <taxon>Coptis</taxon>
    </lineage>
</organism>
<keyword evidence="4" id="KW-1185">Reference proteome</keyword>
<dbReference type="Pfam" id="PF00501">
    <property type="entry name" value="AMP-binding"/>
    <property type="match status" value="1"/>
</dbReference>
<evidence type="ECO:0000256" key="1">
    <source>
        <dbReference type="ARBA" id="ARBA00022598"/>
    </source>
</evidence>
<dbReference type="PANTHER" id="PTHR24096">
    <property type="entry name" value="LONG-CHAIN-FATTY-ACID--COA LIGASE"/>
    <property type="match status" value="1"/>
</dbReference>
<evidence type="ECO:0000259" key="2">
    <source>
        <dbReference type="Pfam" id="PF00501"/>
    </source>
</evidence>
<keyword evidence="1" id="KW-0436">Ligase</keyword>
<dbReference type="InterPro" id="IPR000873">
    <property type="entry name" value="AMP-dep_synth/lig_dom"/>
</dbReference>
<name>A0A835GXM7_9MAGN</name>
<accession>A0A835GXM7</accession>
<dbReference type="Proteomes" id="UP000631114">
    <property type="component" value="Unassembled WGS sequence"/>
</dbReference>
<dbReference type="SUPFAM" id="SSF56801">
    <property type="entry name" value="Acetyl-CoA synthetase-like"/>
    <property type="match status" value="1"/>
</dbReference>
<dbReference type="EMBL" id="JADFTS010000009">
    <property type="protein sequence ID" value="KAF9587823.1"/>
    <property type="molecule type" value="Genomic_DNA"/>
</dbReference>
<dbReference type="Gene3D" id="3.40.50.980">
    <property type="match status" value="1"/>
</dbReference>
<dbReference type="PANTHER" id="PTHR24096:SF251">
    <property type="entry name" value="4-COUMARATE--COA LIGASE-LIKE 9"/>
    <property type="match status" value="1"/>
</dbReference>
<dbReference type="OrthoDB" id="10253869at2759"/>
<evidence type="ECO:0000313" key="3">
    <source>
        <dbReference type="EMBL" id="KAF9587823.1"/>
    </source>
</evidence>
<comment type="caution">
    <text evidence="3">The sequence shown here is derived from an EMBL/GenBank/DDBJ whole genome shotgun (WGS) entry which is preliminary data.</text>
</comment>
<dbReference type="GO" id="GO:0016405">
    <property type="term" value="F:CoA-ligase activity"/>
    <property type="evidence" value="ECO:0007669"/>
    <property type="project" value="TreeGrafter"/>
</dbReference>
<gene>
    <name evidence="3" type="ORF">IFM89_005827</name>
</gene>
<protein>
    <recommendedName>
        <fullName evidence="2">AMP-dependent synthetase/ligase domain-containing protein</fullName>
    </recommendedName>
</protein>
<proteinExistence type="predicted"/>